<proteinExistence type="predicted"/>
<sequence>PEAARADLTAGIAHAAADERGEARERLRAAAEVFEECGMRGLHAQAVREQRRLGVRVPGGPRTAPAKGRGKSAGKGDLPFGLSPREHEIALLVAEGCSNQQIAERLYLSVRTVETHLSRVFAKIGVPSRVGVATAMNRRG</sequence>
<organism evidence="6 7">
    <name type="scientific">Actinomadura montaniterrae</name>
    <dbReference type="NCBI Taxonomy" id="1803903"/>
    <lineage>
        <taxon>Bacteria</taxon>
        <taxon>Bacillati</taxon>
        <taxon>Actinomycetota</taxon>
        <taxon>Actinomycetes</taxon>
        <taxon>Streptosporangiales</taxon>
        <taxon>Thermomonosporaceae</taxon>
        <taxon>Actinomadura</taxon>
    </lineage>
</organism>
<dbReference type="CDD" id="cd06170">
    <property type="entry name" value="LuxR_C_like"/>
    <property type="match status" value="1"/>
</dbReference>
<keyword evidence="3" id="KW-0804">Transcription</keyword>
<reference evidence="6 7" key="1">
    <citation type="submission" date="2019-09" db="EMBL/GenBank/DDBJ databases">
        <title>Actinomadura physcomitrii sp. nov., a novel actinomycete isolated from moss [Physcomitrium sphaericum (Ludw) Fuernr].</title>
        <authorList>
            <person name="Liu C."/>
            <person name="Zhuang X."/>
        </authorList>
    </citation>
    <scope>NUCLEOTIDE SEQUENCE [LARGE SCALE GENOMIC DNA]</scope>
    <source>
        <strain evidence="6 7">CYP1-1B</strain>
    </source>
</reference>
<dbReference type="AlphaFoldDB" id="A0A6L3VPM7"/>
<dbReference type="RefSeq" id="WP_192809219.1">
    <property type="nucleotide sequence ID" value="NZ_WBMR01000201.1"/>
</dbReference>
<dbReference type="PANTHER" id="PTHR44688">
    <property type="entry name" value="DNA-BINDING TRANSCRIPTIONAL ACTIVATOR DEVR_DOSR"/>
    <property type="match status" value="1"/>
</dbReference>
<dbReference type="GO" id="GO:0003677">
    <property type="term" value="F:DNA binding"/>
    <property type="evidence" value="ECO:0007669"/>
    <property type="project" value="UniProtKB-KW"/>
</dbReference>
<dbReference type="Gene3D" id="1.10.10.10">
    <property type="entry name" value="Winged helix-like DNA-binding domain superfamily/Winged helix DNA-binding domain"/>
    <property type="match status" value="1"/>
</dbReference>
<protein>
    <submittedName>
        <fullName evidence="6">Response regulator transcription factor</fullName>
    </submittedName>
</protein>
<keyword evidence="7" id="KW-1185">Reference proteome</keyword>
<dbReference type="InterPro" id="IPR036388">
    <property type="entry name" value="WH-like_DNA-bd_sf"/>
</dbReference>
<dbReference type="SUPFAM" id="SSF46894">
    <property type="entry name" value="C-terminal effector domain of the bipartite response regulators"/>
    <property type="match status" value="1"/>
</dbReference>
<keyword evidence="2" id="KW-0238">DNA-binding</keyword>
<dbReference type="SMART" id="SM00421">
    <property type="entry name" value="HTH_LUXR"/>
    <property type="match status" value="1"/>
</dbReference>
<evidence type="ECO:0000313" key="7">
    <source>
        <dbReference type="Proteomes" id="UP000483004"/>
    </source>
</evidence>
<keyword evidence="1" id="KW-0805">Transcription regulation</keyword>
<feature type="domain" description="HTH luxR-type" evidence="5">
    <location>
        <begin position="75"/>
        <end position="140"/>
    </location>
</feature>
<evidence type="ECO:0000313" key="6">
    <source>
        <dbReference type="EMBL" id="KAB2365929.1"/>
    </source>
</evidence>
<feature type="region of interest" description="Disordered" evidence="4">
    <location>
        <begin position="51"/>
        <end position="80"/>
    </location>
</feature>
<comment type="caution">
    <text evidence="6">The sequence shown here is derived from an EMBL/GenBank/DDBJ whole genome shotgun (WGS) entry which is preliminary data.</text>
</comment>
<dbReference type="PANTHER" id="PTHR44688:SF16">
    <property type="entry name" value="DNA-BINDING TRANSCRIPTIONAL ACTIVATOR DEVR_DOSR"/>
    <property type="match status" value="1"/>
</dbReference>
<accession>A0A6L3VPM7</accession>
<dbReference type="GO" id="GO:0006355">
    <property type="term" value="P:regulation of DNA-templated transcription"/>
    <property type="evidence" value="ECO:0007669"/>
    <property type="project" value="InterPro"/>
</dbReference>
<feature type="non-terminal residue" evidence="6">
    <location>
        <position position="1"/>
    </location>
</feature>
<evidence type="ECO:0000256" key="2">
    <source>
        <dbReference type="ARBA" id="ARBA00023125"/>
    </source>
</evidence>
<name>A0A6L3VPM7_9ACTN</name>
<gene>
    <name evidence="6" type="ORF">F9B16_40110</name>
</gene>
<evidence type="ECO:0000256" key="4">
    <source>
        <dbReference type="SAM" id="MobiDB-lite"/>
    </source>
</evidence>
<dbReference type="InterPro" id="IPR016032">
    <property type="entry name" value="Sig_transdc_resp-reg_C-effctor"/>
</dbReference>
<dbReference type="InterPro" id="IPR000792">
    <property type="entry name" value="Tscrpt_reg_LuxR_C"/>
</dbReference>
<dbReference type="PRINTS" id="PR00038">
    <property type="entry name" value="HTHLUXR"/>
</dbReference>
<evidence type="ECO:0000256" key="1">
    <source>
        <dbReference type="ARBA" id="ARBA00023015"/>
    </source>
</evidence>
<evidence type="ECO:0000256" key="3">
    <source>
        <dbReference type="ARBA" id="ARBA00023163"/>
    </source>
</evidence>
<dbReference type="PROSITE" id="PS50043">
    <property type="entry name" value="HTH_LUXR_2"/>
    <property type="match status" value="1"/>
</dbReference>
<dbReference type="Proteomes" id="UP000483004">
    <property type="component" value="Unassembled WGS sequence"/>
</dbReference>
<evidence type="ECO:0000259" key="5">
    <source>
        <dbReference type="PROSITE" id="PS50043"/>
    </source>
</evidence>
<dbReference type="PROSITE" id="PS00622">
    <property type="entry name" value="HTH_LUXR_1"/>
    <property type="match status" value="1"/>
</dbReference>
<dbReference type="EMBL" id="WBMR01000201">
    <property type="protein sequence ID" value="KAB2365929.1"/>
    <property type="molecule type" value="Genomic_DNA"/>
</dbReference>
<dbReference type="Pfam" id="PF00196">
    <property type="entry name" value="GerE"/>
    <property type="match status" value="1"/>
</dbReference>